<protein>
    <submittedName>
        <fullName evidence="2">Uncharacterized protein</fullName>
    </submittedName>
</protein>
<accession>A0A0F9N6U1</accession>
<dbReference type="AlphaFoldDB" id="A0A0F9N6U1"/>
<evidence type="ECO:0000313" key="2">
    <source>
        <dbReference type="EMBL" id="KKM77137.1"/>
    </source>
</evidence>
<gene>
    <name evidence="2" type="ORF">LCGC14_1373100</name>
</gene>
<keyword evidence="1" id="KW-0472">Membrane</keyword>
<keyword evidence="1" id="KW-0812">Transmembrane</keyword>
<name>A0A0F9N6U1_9ZZZZ</name>
<reference evidence="2" key="1">
    <citation type="journal article" date="2015" name="Nature">
        <title>Complex archaea that bridge the gap between prokaryotes and eukaryotes.</title>
        <authorList>
            <person name="Spang A."/>
            <person name="Saw J.H."/>
            <person name="Jorgensen S.L."/>
            <person name="Zaremba-Niedzwiedzka K."/>
            <person name="Martijn J."/>
            <person name="Lind A.E."/>
            <person name="van Eijk R."/>
            <person name="Schleper C."/>
            <person name="Guy L."/>
            <person name="Ettema T.J."/>
        </authorList>
    </citation>
    <scope>NUCLEOTIDE SEQUENCE</scope>
</reference>
<dbReference type="EMBL" id="LAZR01008691">
    <property type="protein sequence ID" value="KKM77137.1"/>
    <property type="molecule type" value="Genomic_DNA"/>
</dbReference>
<sequence length="49" mass="5625">MELILTKLEYHALVEKVPSSPSSNIGDKFVFYITDYILGIVILISRIKR</sequence>
<organism evidence="2">
    <name type="scientific">marine sediment metagenome</name>
    <dbReference type="NCBI Taxonomy" id="412755"/>
    <lineage>
        <taxon>unclassified sequences</taxon>
        <taxon>metagenomes</taxon>
        <taxon>ecological metagenomes</taxon>
    </lineage>
</organism>
<feature type="transmembrane region" description="Helical" evidence="1">
    <location>
        <begin position="29"/>
        <end position="47"/>
    </location>
</feature>
<keyword evidence="1" id="KW-1133">Transmembrane helix</keyword>
<comment type="caution">
    <text evidence="2">The sequence shown here is derived from an EMBL/GenBank/DDBJ whole genome shotgun (WGS) entry which is preliminary data.</text>
</comment>
<evidence type="ECO:0000256" key="1">
    <source>
        <dbReference type="SAM" id="Phobius"/>
    </source>
</evidence>
<proteinExistence type="predicted"/>